<dbReference type="AlphaFoldDB" id="A0A0M3V5A3"/>
<reference evidence="10" key="1">
    <citation type="submission" date="2015-07" db="EMBL/GenBank/DDBJ databases">
        <title>Genome Of Nitrogen-Fixing Cyanobacterium Nostoc piscinale CENA21 From Solimoes/Amazon River Floodplain Sediments And Comparative Genomics To Uncover Biosynthetic Natural Products Potential.</title>
        <authorList>
            <person name="Leao T.F."/>
            <person name="Leao P.N."/>
            <person name="Guimaraes P.I."/>
            <person name="de Melo A.G.C."/>
            <person name="Ramos R.T.J."/>
            <person name="Silva A."/>
            <person name="Fiore M.F."/>
            <person name="Schneider M.P.C."/>
        </authorList>
    </citation>
    <scope>NUCLEOTIDE SEQUENCE [LARGE SCALE GENOMIC DNA]</scope>
    <source>
        <strain evidence="10">CENA21</strain>
    </source>
</reference>
<dbReference type="OrthoDB" id="581048at2"/>
<dbReference type="InterPro" id="IPR036365">
    <property type="entry name" value="PGBD-like_sf"/>
</dbReference>
<sequence length="389" mass="42590">MRRCPSSILVFIWFTSLGFYPNRPSTATSNPTYPKIAQLNSPQPTKQAVLKLGSQGLEVQKLQSQLQDLGFYKGAVDGTYGSSTQMAVSQFQKTKVLKRTDGVADQTTQMSLKAAIVSQNPLPTSPILASPTPDTQSKPPAKSKKKDFVWWSLLGVGIFGSLGALLFFLKRLRQAKQAQTPEDSSLLALSPATEEPVHEPPPELESPTFSPETTAPETTSVVPAKIIPVEKTSRLAKLNIVDELIKDLHSTDPSKRRKAIWDLGQQGDSRAIQPLLDLMIDADSQQRSLILAALSEISTRVLKPINRALAVSLQDDSPQVRQNAIRDLTRVYDTMAQMSQILSHALEDPDAEVQATAKYALTQMKRMRGLAVQPNLPEEVPKDSGKSGL</sequence>
<dbReference type="PANTHER" id="PTHR12697:SF5">
    <property type="entry name" value="DEOXYHYPUSINE HYDROXYLASE"/>
    <property type="match status" value="1"/>
</dbReference>
<gene>
    <name evidence="9" type="ORF">ACX27_13100</name>
</gene>
<evidence type="ECO:0000256" key="4">
    <source>
        <dbReference type="ARBA" id="ARBA00023239"/>
    </source>
</evidence>
<dbReference type="InterPro" id="IPR002477">
    <property type="entry name" value="Peptidoglycan-bd-like"/>
</dbReference>
<dbReference type="Pfam" id="PF03130">
    <property type="entry name" value="HEAT_PBS"/>
    <property type="match status" value="1"/>
</dbReference>
<keyword evidence="4" id="KW-0456">Lyase</keyword>
<dbReference type="InterPro" id="IPR011989">
    <property type="entry name" value="ARM-like"/>
</dbReference>
<feature type="compositionally biased region" description="Polar residues" evidence="5">
    <location>
        <begin position="208"/>
        <end position="217"/>
    </location>
</feature>
<keyword evidence="6" id="KW-1133">Transmembrane helix</keyword>
<dbReference type="PANTHER" id="PTHR12697">
    <property type="entry name" value="PBS LYASE HEAT-LIKE PROTEIN"/>
    <property type="match status" value="1"/>
</dbReference>
<dbReference type="Gene3D" id="1.25.10.10">
    <property type="entry name" value="Leucine-rich Repeat Variant"/>
    <property type="match status" value="1"/>
</dbReference>
<evidence type="ECO:0000256" key="6">
    <source>
        <dbReference type="SAM" id="Phobius"/>
    </source>
</evidence>
<dbReference type="InterPro" id="IPR032682">
    <property type="entry name" value="Cnd1_C"/>
</dbReference>
<evidence type="ECO:0000256" key="3">
    <source>
        <dbReference type="ARBA" id="ARBA00022738"/>
    </source>
</evidence>
<dbReference type="Proteomes" id="UP000062645">
    <property type="component" value="Chromosome"/>
</dbReference>
<dbReference type="GO" id="GO:0016829">
    <property type="term" value="F:lyase activity"/>
    <property type="evidence" value="ECO:0007669"/>
    <property type="project" value="UniProtKB-KW"/>
</dbReference>
<evidence type="ECO:0000313" key="10">
    <source>
        <dbReference type="Proteomes" id="UP000062645"/>
    </source>
</evidence>
<name>A0A0M3V5A3_9NOSO</name>
<feature type="domain" description="Peptidoglycan binding-like" evidence="7">
    <location>
        <begin position="56"/>
        <end position="109"/>
    </location>
</feature>
<dbReference type="InterPro" id="IPR004155">
    <property type="entry name" value="PBS_lyase_HEAT"/>
</dbReference>
<feature type="transmembrane region" description="Helical" evidence="6">
    <location>
        <begin position="148"/>
        <end position="169"/>
    </location>
</feature>
<dbReference type="GO" id="GO:0030089">
    <property type="term" value="C:phycobilisome"/>
    <property type="evidence" value="ECO:0007669"/>
    <property type="project" value="UniProtKB-KW"/>
</dbReference>
<dbReference type="GO" id="GO:0016491">
    <property type="term" value="F:oxidoreductase activity"/>
    <property type="evidence" value="ECO:0007669"/>
    <property type="project" value="TreeGrafter"/>
</dbReference>
<evidence type="ECO:0000256" key="1">
    <source>
        <dbReference type="ARBA" id="ARBA00009299"/>
    </source>
</evidence>
<dbReference type="InterPro" id="IPR016024">
    <property type="entry name" value="ARM-type_fold"/>
</dbReference>
<proteinExistence type="inferred from homology"/>
<dbReference type="PATRIC" id="fig|224013.5.peg.3173"/>
<accession>A0A0M3V5A3</accession>
<comment type="similarity">
    <text evidence="1">Belongs to the CpcE/RpcE/PecE family.</text>
</comment>
<feature type="domain" description="Condensin complex subunit 1 C-terminal" evidence="8">
    <location>
        <begin position="287"/>
        <end position="373"/>
    </location>
</feature>
<keyword evidence="10" id="KW-1185">Reference proteome</keyword>
<dbReference type="SUPFAM" id="SSF47090">
    <property type="entry name" value="PGBD-like"/>
    <property type="match status" value="1"/>
</dbReference>
<feature type="region of interest" description="Disordered" evidence="5">
    <location>
        <begin position="180"/>
        <end position="217"/>
    </location>
</feature>
<dbReference type="Pfam" id="PF12717">
    <property type="entry name" value="Cnd1"/>
    <property type="match status" value="1"/>
</dbReference>
<feature type="region of interest" description="Disordered" evidence="5">
    <location>
        <begin position="122"/>
        <end position="142"/>
    </location>
</feature>
<dbReference type="InterPro" id="IPR036366">
    <property type="entry name" value="PGBDSf"/>
</dbReference>
<dbReference type="KEGG" id="npz:ACX27_13100"/>
<reference evidence="9 10" key="2">
    <citation type="journal article" date="2016" name="Genome Announc.">
        <title>Draft Genome Sequence of the N2-Fixing Cyanobacterium Nostoc piscinale CENA21, Isolated from the Brazilian Amazon Floodplain.</title>
        <authorList>
            <person name="Leao T."/>
            <person name="Guimaraes P.I."/>
            <person name="de Melo A.G."/>
            <person name="Ramos R.T."/>
            <person name="Leao P.N."/>
            <person name="Silva A."/>
            <person name="Fiore M.F."/>
            <person name="Schneider M.P."/>
        </authorList>
    </citation>
    <scope>NUCLEOTIDE SEQUENCE [LARGE SCALE GENOMIC DNA]</scope>
    <source>
        <strain evidence="9 10">CENA21</strain>
    </source>
</reference>
<keyword evidence="6" id="KW-0472">Membrane</keyword>
<keyword evidence="6" id="KW-0812">Transmembrane</keyword>
<evidence type="ECO:0000256" key="5">
    <source>
        <dbReference type="SAM" id="MobiDB-lite"/>
    </source>
</evidence>
<organism evidence="9 10">
    <name type="scientific">Nostoc piscinale CENA21</name>
    <dbReference type="NCBI Taxonomy" id="224013"/>
    <lineage>
        <taxon>Bacteria</taxon>
        <taxon>Bacillati</taxon>
        <taxon>Cyanobacteriota</taxon>
        <taxon>Cyanophyceae</taxon>
        <taxon>Nostocales</taxon>
        <taxon>Nostocaceae</taxon>
        <taxon>Nostoc</taxon>
    </lineage>
</organism>
<protein>
    <submittedName>
        <fullName evidence="9">Peptidoglycan-binding protein</fullName>
    </submittedName>
</protein>
<keyword evidence="2" id="KW-0042">Antenna complex</keyword>
<evidence type="ECO:0000256" key="2">
    <source>
        <dbReference type="ARBA" id="ARBA00022549"/>
    </source>
</evidence>
<dbReference type="RefSeq" id="WP_062293034.1">
    <property type="nucleotide sequence ID" value="NZ_CP012036.1"/>
</dbReference>
<dbReference type="SUPFAM" id="SSF48371">
    <property type="entry name" value="ARM repeat"/>
    <property type="match status" value="1"/>
</dbReference>
<dbReference type="EMBL" id="CP012036">
    <property type="protein sequence ID" value="ALF53563.1"/>
    <property type="molecule type" value="Genomic_DNA"/>
</dbReference>
<dbReference type="STRING" id="224013.ACX27_13100"/>
<dbReference type="Gene3D" id="1.10.101.10">
    <property type="entry name" value="PGBD-like superfamily/PGBD"/>
    <property type="match status" value="1"/>
</dbReference>
<dbReference type="Pfam" id="PF01471">
    <property type="entry name" value="PG_binding_1"/>
    <property type="match status" value="1"/>
</dbReference>
<keyword evidence="3" id="KW-0605">Phycobilisome</keyword>
<evidence type="ECO:0000313" key="9">
    <source>
        <dbReference type="EMBL" id="ALF53563.1"/>
    </source>
</evidence>
<evidence type="ECO:0000259" key="8">
    <source>
        <dbReference type="Pfam" id="PF12717"/>
    </source>
</evidence>
<evidence type="ECO:0000259" key="7">
    <source>
        <dbReference type="Pfam" id="PF01471"/>
    </source>
</evidence>